<evidence type="ECO:0000256" key="2">
    <source>
        <dbReference type="ARBA" id="ARBA00004713"/>
    </source>
</evidence>
<dbReference type="PANTHER" id="PTHR42755:SF1">
    <property type="entry name" value="3-DEOXY-D-MANNO-OCTULOSONIC ACID TRANSFERASE, MITOCHONDRIAL-RELATED"/>
    <property type="match status" value="1"/>
</dbReference>
<keyword evidence="11" id="KW-1185">Reference proteome</keyword>
<keyword evidence="5 8" id="KW-0808">Transferase</keyword>
<evidence type="ECO:0000256" key="8">
    <source>
        <dbReference type="RuleBase" id="RU365103"/>
    </source>
</evidence>
<protein>
    <recommendedName>
        <fullName evidence="4 8">3-deoxy-D-manno-octulosonic acid transferase</fullName>
        <shortName evidence="8">Kdo transferase</shortName>
        <ecNumber evidence="3 8">2.4.99.12</ecNumber>
    </recommendedName>
    <alternativeName>
        <fullName evidence="6 8">Lipid IV(A) 3-deoxy-D-manno-octulosonic acid transferase</fullName>
    </alternativeName>
</protein>
<gene>
    <name evidence="10" type="ORF">ACFFU4_01515</name>
</gene>
<organism evidence="10 11">
    <name type="scientific">Roseovarius ramblicola</name>
    <dbReference type="NCBI Taxonomy" id="2022336"/>
    <lineage>
        <taxon>Bacteria</taxon>
        <taxon>Pseudomonadati</taxon>
        <taxon>Pseudomonadota</taxon>
        <taxon>Alphaproteobacteria</taxon>
        <taxon>Rhodobacterales</taxon>
        <taxon>Roseobacteraceae</taxon>
        <taxon>Roseovarius</taxon>
    </lineage>
</organism>
<proteinExistence type="inferred from homology"/>
<comment type="similarity">
    <text evidence="8">Belongs to the glycosyltransferase group 1 family.</text>
</comment>
<keyword evidence="8" id="KW-0448">Lipopolysaccharide biosynthesis</keyword>
<keyword evidence="8" id="KW-1003">Cell membrane</keyword>
<keyword evidence="8" id="KW-0472">Membrane</keyword>
<feature type="domain" description="3-deoxy-D-manno-octulosonic-acid transferase N-terminal" evidence="9">
    <location>
        <begin position="29"/>
        <end position="190"/>
    </location>
</feature>
<dbReference type="InterPro" id="IPR038107">
    <property type="entry name" value="Glycos_transf_N_sf"/>
</dbReference>
<comment type="function">
    <text evidence="1 8">Involved in lipopolysaccharide (LPS) biosynthesis. Catalyzes the transfer of 3-deoxy-D-manno-octulosonate (Kdo) residue(s) from CMP-Kdo to lipid IV(A), the tetraacyldisaccharide-1,4'-bisphosphate precursor of lipid A.</text>
</comment>
<sequence>MSRSLALAAYLALARRGGQAGAVPDIPRPVGRVIWAHAVDAGRARALAGLARQLAQHRTDLSMVMTVPADGTDDRVTDLLRGPALRQPLPPDTVPAAEGFLAHWRPDLCLWSGGALQPALLVCAAREGVPLCMVDAEEALLERSRWPWLRDLPRAVLAEFAEIHARDEAAARQARRMGADPARVRVTGELQEEALALPYRADDHETLSRIMRTRPVWLAAMVQQDEIETVLAAHREASRAAHRCVLIVVPDDPAQSAEMAARIAAQGWRHIAWSEGALPDEATQVILADTIGEMGLWYRLAPICFMGSSLVSGQHGRDPDEPAAHGSAILYGPNVARYLHRYSRYAEAGAARIVRDTDTLAAAVQALLPPDSAAAMAHAAWEVASRGAEVTDRVVETVLDLLDRRAAAET</sequence>
<name>A0ABV5HWP0_9RHOB</name>
<evidence type="ECO:0000256" key="3">
    <source>
        <dbReference type="ARBA" id="ARBA00012621"/>
    </source>
</evidence>
<evidence type="ECO:0000313" key="10">
    <source>
        <dbReference type="EMBL" id="MFB9148426.1"/>
    </source>
</evidence>
<dbReference type="Gene3D" id="3.40.50.2000">
    <property type="entry name" value="Glycogen Phosphorylase B"/>
    <property type="match status" value="1"/>
</dbReference>
<comment type="catalytic activity">
    <reaction evidence="7 8">
        <text>lipid IVA (E. coli) + CMP-3-deoxy-beta-D-manno-octulosonate = alpha-Kdo-(2-&gt;6)-lipid IVA (E. coli) + CMP + H(+)</text>
        <dbReference type="Rhea" id="RHEA:28066"/>
        <dbReference type="ChEBI" id="CHEBI:15378"/>
        <dbReference type="ChEBI" id="CHEBI:58603"/>
        <dbReference type="ChEBI" id="CHEBI:60364"/>
        <dbReference type="ChEBI" id="CHEBI:60377"/>
        <dbReference type="ChEBI" id="CHEBI:85987"/>
        <dbReference type="EC" id="2.4.99.12"/>
    </reaction>
</comment>
<dbReference type="Proteomes" id="UP001589670">
    <property type="component" value="Unassembled WGS sequence"/>
</dbReference>
<dbReference type="Pfam" id="PF04413">
    <property type="entry name" value="Glycos_transf_N"/>
    <property type="match status" value="1"/>
</dbReference>
<evidence type="ECO:0000259" key="9">
    <source>
        <dbReference type="Pfam" id="PF04413"/>
    </source>
</evidence>
<dbReference type="PANTHER" id="PTHR42755">
    <property type="entry name" value="3-DEOXY-MANNO-OCTULOSONATE CYTIDYLYLTRANSFERASE"/>
    <property type="match status" value="1"/>
</dbReference>
<evidence type="ECO:0000256" key="4">
    <source>
        <dbReference type="ARBA" id="ARBA00019077"/>
    </source>
</evidence>
<dbReference type="EC" id="2.4.99.12" evidence="3 8"/>
<reference evidence="10 11" key="1">
    <citation type="submission" date="2024-09" db="EMBL/GenBank/DDBJ databases">
        <authorList>
            <person name="Sun Q."/>
            <person name="Mori K."/>
        </authorList>
    </citation>
    <scope>NUCLEOTIDE SEQUENCE [LARGE SCALE GENOMIC DNA]</scope>
    <source>
        <strain evidence="10 11">CECT 9424</strain>
    </source>
</reference>
<evidence type="ECO:0000256" key="1">
    <source>
        <dbReference type="ARBA" id="ARBA00003394"/>
    </source>
</evidence>
<evidence type="ECO:0000256" key="6">
    <source>
        <dbReference type="ARBA" id="ARBA00031445"/>
    </source>
</evidence>
<accession>A0ABV5HWP0</accession>
<dbReference type="Gene3D" id="3.40.50.11720">
    <property type="entry name" value="3-Deoxy-D-manno-octulosonic-acid transferase, N-terminal domain"/>
    <property type="match status" value="1"/>
</dbReference>
<dbReference type="RefSeq" id="WP_377066332.1">
    <property type="nucleotide sequence ID" value="NZ_JBHMEC010000002.1"/>
</dbReference>
<comment type="pathway">
    <text evidence="2 8">Bacterial outer membrane biogenesis; LPS core biosynthesis.</text>
</comment>
<evidence type="ECO:0000256" key="7">
    <source>
        <dbReference type="ARBA" id="ARBA00049183"/>
    </source>
</evidence>
<dbReference type="SUPFAM" id="SSF53756">
    <property type="entry name" value="UDP-Glycosyltransferase/glycogen phosphorylase"/>
    <property type="match status" value="1"/>
</dbReference>
<dbReference type="InterPro" id="IPR039901">
    <property type="entry name" value="Kdotransferase"/>
</dbReference>
<comment type="caution">
    <text evidence="10">The sequence shown here is derived from an EMBL/GenBank/DDBJ whole genome shotgun (WGS) entry which is preliminary data.</text>
</comment>
<dbReference type="InterPro" id="IPR007507">
    <property type="entry name" value="Glycos_transf_N"/>
</dbReference>
<comment type="subcellular location">
    <subcellularLocation>
        <location evidence="8">Cell membrane</location>
    </subcellularLocation>
</comment>
<evidence type="ECO:0000313" key="11">
    <source>
        <dbReference type="Proteomes" id="UP001589670"/>
    </source>
</evidence>
<dbReference type="EMBL" id="JBHMEC010000002">
    <property type="protein sequence ID" value="MFB9148426.1"/>
    <property type="molecule type" value="Genomic_DNA"/>
</dbReference>
<dbReference type="GO" id="GO:0016740">
    <property type="term" value="F:transferase activity"/>
    <property type="evidence" value="ECO:0007669"/>
    <property type="project" value="UniProtKB-KW"/>
</dbReference>
<evidence type="ECO:0000256" key="5">
    <source>
        <dbReference type="ARBA" id="ARBA00022679"/>
    </source>
</evidence>